<keyword evidence="9" id="KW-0732">Signal</keyword>
<evidence type="ECO:0000256" key="7">
    <source>
        <dbReference type="ARBA" id="ARBA00023237"/>
    </source>
</evidence>
<dbReference type="PANTHER" id="PTHR30026:SF22">
    <property type="entry name" value="OUTER MEMBRANE EFFLUX PROTEIN"/>
    <property type="match status" value="1"/>
</dbReference>
<dbReference type="AlphaFoldDB" id="A0A1K1LDB7"/>
<dbReference type="NCBIfam" id="TIGR01844">
    <property type="entry name" value="type_I_sec_TolC"/>
    <property type="match status" value="1"/>
</dbReference>
<dbReference type="GO" id="GO:0009279">
    <property type="term" value="C:cell outer membrane"/>
    <property type="evidence" value="ECO:0007669"/>
    <property type="project" value="UniProtKB-SubCell"/>
</dbReference>
<keyword evidence="11" id="KW-1185">Reference proteome</keyword>
<evidence type="ECO:0000256" key="4">
    <source>
        <dbReference type="ARBA" id="ARBA00022452"/>
    </source>
</evidence>
<keyword evidence="8" id="KW-0175">Coiled coil</keyword>
<dbReference type="GO" id="GO:0015288">
    <property type="term" value="F:porin activity"/>
    <property type="evidence" value="ECO:0007669"/>
    <property type="project" value="TreeGrafter"/>
</dbReference>
<evidence type="ECO:0000256" key="6">
    <source>
        <dbReference type="ARBA" id="ARBA00023136"/>
    </source>
</evidence>
<feature type="coiled-coil region" evidence="8">
    <location>
        <begin position="169"/>
        <end position="220"/>
    </location>
</feature>
<dbReference type="Gene3D" id="1.20.1600.10">
    <property type="entry name" value="Outer membrane efflux proteins (OEP)"/>
    <property type="match status" value="1"/>
</dbReference>
<reference evidence="11" key="1">
    <citation type="submission" date="2016-10" db="EMBL/GenBank/DDBJ databases">
        <authorList>
            <person name="Wegmann U."/>
        </authorList>
    </citation>
    <scope>NUCLEOTIDE SEQUENCE [LARGE SCALE GENOMIC DNA]</scope>
</reference>
<comment type="subcellular location">
    <subcellularLocation>
        <location evidence="1">Cell outer membrane</location>
    </subcellularLocation>
</comment>
<accession>A0A1K1LDB7</accession>
<keyword evidence="5" id="KW-0812">Transmembrane</keyword>
<evidence type="ECO:0000256" key="2">
    <source>
        <dbReference type="ARBA" id="ARBA00007613"/>
    </source>
</evidence>
<dbReference type="Proteomes" id="UP000186323">
    <property type="component" value="Chromosome I"/>
</dbReference>
<evidence type="ECO:0000256" key="5">
    <source>
        <dbReference type="ARBA" id="ARBA00022692"/>
    </source>
</evidence>
<dbReference type="InterPro" id="IPR051906">
    <property type="entry name" value="TolC-like"/>
</dbReference>
<evidence type="ECO:0000313" key="11">
    <source>
        <dbReference type="Proteomes" id="UP000186323"/>
    </source>
</evidence>
<dbReference type="GO" id="GO:1990281">
    <property type="term" value="C:efflux pump complex"/>
    <property type="evidence" value="ECO:0007669"/>
    <property type="project" value="TreeGrafter"/>
</dbReference>
<feature type="signal peptide" evidence="9">
    <location>
        <begin position="1"/>
        <end position="27"/>
    </location>
</feature>
<gene>
    <name evidence="10" type="ORF">DESPIGER_0832</name>
</gene>
<sequence length="471" mass="51992">MAACRKWGAIFIAACCLLAGGTHMSWARETPAQGNGAAHITVNDTVYGVLHNHRSLMSIKENREVLEHELSKARAGFGPRVDVAGEIGVGVLSDTTSRGLDLDDQWLSVGSVSAKLVQPIWDGFATRSRVRTAQATLDSVKARVFDTATSLSLDGIIAHIDLLRRIKLVELARNNVARHETILAQARDRASMGADTQADVTQAESRLQRAHSSLSEAEDALRVAYATYSRLTGIYTVGRLDVVPMPAQMPDTAAAFIQMAEKHNPKLAAYLQDIRAAKGEKELAQSAMYPTFQLEAGPEYSDRGGDRDRWLYSFDVLATVRWNVFNSGADVAGIRAASAREREARQNLYDYMDTLRLDMESTWSNYLAAKEQYKFYTRAVENNTYTRQAYHDQFLLGTRSLLDVLDSENELYNSASQAETARGNILVGAYRMCALAGDLLPRMGVPAEEIASGPKEARPVQGEDFELGWFK</sequence>
<comment type="similarity">
    <text evidence="2">Belongs to the outer membrane factor (OMF) (TC 1.B.17) family.</text>
</comment>
<evidence type="ECO:0000256" key="3">
    <source>
        <dbReference type="ARBA" id="ARBA00022448"/>
    </source>
</evidence>
<evidence type="ECO:0000313" key="10">
    <source>
        <dbReference type="EMBL" id="SFV72704.1"/>
    </source>
</evidence>
<dbReference type="KEGG" id="dpg:DESPIGER_0832"/>
<keyword evidence="7" id="KW-0998">Cell outer membrane</keyword>
<dbReference type="Pfam" id="PF02321">
    <property type="entry name" value="OEP"/>
    <property type="match status" value="2"/>
</dbReference>
<feature type="chain" id="PRO_5012272812" evidence="9">
    <location>
        <begin position="28"/>
        <end position="471"/>
    </location>
</feature>
<name>A0A1K1LDB7_9BACT</name>
<dbReference type="InterPro" id="IPR003423">
    <property type="entry name" value="OMP_efflux"/>
</dbReference>
<evidence type="ECO:0000256" key="1">
    <source>
        <dbReference type="ARBA" id="ARBA00004442"/>
    </source>
</evidence>
<organism evidence="10 11">
    <name type="scientific">Desulfovibrio piger</name>
    <dbReference type="NCBI Taxonomy" id="901"/>
    <lineage>
        <taxon>Bacteria</taxon>
        <taxon>Pseudomonadati</taxon>
        <taxon>Thermodesulfobacteriota</taxon>
        <taxon>Desulfovibrionia</taxon>
        <taxon>Desulfovibrionales</taxon>
        <taxon>Desulfovibrionaceae</taxon>
        <taxon>Desulfovibrio</taxon>
    </lineage>
</organism>
<dbReference type="PANTHER" id="PTHR30026">
    <property type="entry name" value="OUTER MEMBRANE PROTEIN TOLC"/>
    <property type="match status" value="1"/>
</dbReference>
<dbReference type="SUPFAM" id="SSF56954">
    <property type="entry name" value="Outer membrane efflux proteins (OEP)"/>
    <property type="match status" value="1"/>
</dbReference>
<proteinExistence type="inferred from homology"/>
<protein>
    <submittedName>
        <fullName evidence="10">Agglutination protein</fullName>
    </submittedName>
</protein>
<keyword evidence="6" id="KW-0472">Membrane</keyword>
<dbReference type="GO" id="GO:0015562">
    <property type="term" value="F:efflux transmembrane transporter activity"/>
    <property type="evidence" value="ECO:0007669"/>
    <property type="project" value="InterPro"/>
</dbReference>
<keyword evidence="4" id="KW-1134">Transmembrane beta strand</keyword>
<keyword evidence="3" id="KW-0813">Transport</keyword>
<dbReference type="EMBL" id="LT630450">
    <property type="protein sequence ID" value="SFV72704.1"/>
    <property type="molecule type" value="Genomic_DNA"/>
</dbReference>
<dbReference type="InterPro" id="IPR010130">
    <property type="entry name" value="T1SS_OMP_TolC"/>
</dbReference>
<evidence type="ECO:0000256" key="9">
    <source>
        <dbReference type="SAM" id="SignalP"/>
    </source>
</evidence>
<evidence type="ECO:0000256" key="8">
    <source>
        <dbReference type="SAM" id="Coils"/>
    </source>
</evidence>